<dbReference type="EMBL" id="JARQTW010000002">
    <property type="protein sequence ID" value="MDG2949310.1"/>
    <property type="molecule type" value="Genomic_DNA"/>
</dbReference>
<dbReference type="AlphaFoldDB" id="A0AAW6QAU7"/>
<proteinExistence type="predicted"/>
<sequence>MAKVTATVKGSPLLHNGKRYDIGATIELDEAQAENLGIYLDIEDGNKQTGNKQTGNKQTDGAKKTQQKDAGKGDESKVE</sequence>
<organism evidence="3 4">
    <name type="scientific">Exercitatus varius</name>
    <dbReference type="NCBI Taxonomy" id="67857"/>
    <lineage>
        <taxon>Bacteria</taxon>
        <taxon>Pseudomonadati</taxon>
        <taxon>Pseudomonadota</taxon>
        <taxon>Gammaproteobacteria</taxon>
        <taxon>Pasteurellales</taxon>
        <taxon>Pasteurellaceae</taxon>
        <taxon>Exercitatus</taxon>
    </lineage>
</organism>
<feature type="region of interest" description="Disordered" evidence="1">
    <location>
        <begin position="43"/>
        <end position="79"/>
    </location>
</feature>
<accession>A0AAW6QAU7</accession>
<feature type="compositionally biased region" description="Polar residues" evidence="1">
    <location>
        <begin position="47"/>
        <end position="59"/>
    </location>
</feature>
<dbReference type="Pfam" id="PF23843">
    <property type="entry name" value="DUF7210"/>
    <property type="match status" value="1"/>
</dbReference>
<evidence type="ECO:0000313" key="3">
    <source>
        <dbReference type="EMBL" id="MDG2949310.1"/>
    </source>
</evidence>
<feature type="compositionally biased region" description="Basic and acidic residues" evidence="1">
    <location>
        <begin position="60"/>
        <end position="79"/>
    </location>
</feature>
<name>A0AAW6QAU7_9PAST</name>
<evidence type="ECO:0000259" key="2">
    <source>
        <dbReference type="Pfam" id="PF23843"/>
    </source>
</evidence>
<reference evidence="3" key="1">
    <citation type="submission" date="2023-03" db="EMBL/GenBank/DDBJ databases">
        <title>Classification of Bisgaard taxon 6 and taxon 10 as Exercitatus varius gen. nov., spec. nov.</title>
        <authorList>
            <person name="Christensen H."/>
        </authorList>
    </citation>
    <scope>NUCLEOTIDE SEQUENCE</scope>
    <source>
        <strain evidence="3">86116</strain>
    </source>
</reference>
<dbReference type="InterPro" id="IPR055634">
    <property type="entry name" value="DUF7210"/>
</dbReference>
<evidence type="ECO:0000256" key="1">
    <source>
        <dbReference type="SAM" id="MobiDB-lite"/>
    </source>
</evidence>
<dbReference type="Proteomes" id="UP001214976">
    <property type="component" value="Unassembled WGS sequence"/>
</dbReference>
<evidence type="ECO:0000313" key="4">
    <source>
        <dbReference type="Proteomes" id="UP001214976"/>
    </source>
</evidence>
<comment type="caution">
    <text evidence="3">The sequence shown here is derived from an EMBL/GenBank/DDBJ whole genome shotgun (WGS) entry which is preliminary data.</text>
</comment>
<feature type="domain" description="DUF7210" evidence="2">
    <location>
        <begin position="12"/>
        <end position="36"/>
    </location>
</feature>
<dbReference type="RefSeq" id="WP_317476579.1">
    <property type="nucleotide sequence ID" value="NZ_JARQTW010000002.1"/>
</dbReference>
<gene>
    <name evidence="3" type="ORF">P7M15_02050</name>
</gene>
<protein>
    <recommendedName>
        <fullName evidence="2">DUF7210 domain-containing protein</fullName>
    </recommendedName>
</protein>